<reference evidence="3" key="1">
    <citation type="submission" date="2012-11" db="EMBL/GenBank/DDBJ databases">
        <authorList>
            <person name="Lucero-Rivera Y.E."/>
            <person name="Tovar-Ramirez D."/>
        </authorList>
    </citation>
    <scope>NUCLEOTIDE SEQUENCE</scope>
    <source>
        <tissue evidence="3">Salivary gland</tissue>
    </source>
</reference>
<organism evidence="3">
    <name type="scientific">Rhipicephalus pulchellus</name>
    <name type="common">Yellow backed tick</name>
    <name type="synonym">Dermacentor pulchellus</name>
    <dbReference type="NCBI Taxonomy" id="72859"/>
    <lineage>
        <taxon>Eukaryota</taxon>
        <taxon>Metazoa</taxon>
        <taxon>Ecdysozoa</taxon>
        <taxon>Arthropoda</taxon>
        <taxon>Chelicerata</taxon>
        <taxon>Arachnida</taxon>
        <taxon>Acari</taxon>
        <taxon>Parasitiformes</taxon>
        <taxon>Ixodida</taxon>
        <taxon>Ixodoidea</taxon>
        <taxon>Ixodidae</taxon>
        <taxon>Rhipicephalinae</taxon>
        <taxon>Rhipicephalus</taxon>
        <taxon>Rhipicephalus</taxon>
    </lineage>
</organism>
<feature type="chain" id="PRO_5003981124" evidence="2">
    <location>
        <begin position="26"/>
        <end position="103"/>
    </location>
</feature>
<feature type="region of interest" description="Disordered" evidence="1">
    <location>
        <begin position="47"/>
        <end position="69"/>
    </location>
</feature>
<evidence type="ECO:0000313" key="3">
    <source>
        <dbReference type="EMBL" id="JAA60850.1"/>
    </source>
</evidence>
<protein>
    <submittedName>
        <fullName evidence="3">Putative secreted peptide</fullName>
    </submittedName>
</protein>
<dbReference type="EMBL" id="GACK01004184">
    <property type="protein sequence ID" value="JAA60850.1"/>
    <property type="molecule type" value="mRNA"/>
</dbReference>
<accession>L7M9X2</accession>
<evidence type="ECO:0000256" key="2">
    <source>
        <dbReference type="SAM" id="SignalP"/>
    </source>
</evidence>
<keyword evidence="2" id="KW-0732">Signal</keyword>
<reference evidence="3" key="2">
    <citation type="journal article" date="2015" name="J. Proteomics">
        <title>Sexual differences in the sialomes of the zebra tick, Rhipicephalus pulchellus.</title>
        <authorList>
            <person name="Tan A.W."/>
            <person name="Francischetti I.M."/>
            <person name="Slovak M."/>
            <person name="Kini R.M."/>
            <person name="Ribeiro J.M."/>
        </authorList>
    </citation>
    <scope>NUCLEOTIDE SEQUENCE</scope>
    <source>
        <tissue evidence="3">Salivary gland</tissue>
    </source>
</reference>
<feature type="signal peptide" evidence="2">
    <location>
        <begin position="1"/>
        <end position="25"/>
    </location>
</feature>
<evidence type="ECO:0000256" key="1">
    <source>
        <dbReference type="SAM" id="MobiDB-lite"/>
    </source>
</evidence>
<proteinExistence type="evidence at transcript level"/>
<dbReference type="AlphaFoldDB" id="L7M9X2"/>
<sequence>MGYPRTVGLAACVILLAVVADKAYGKVVEEKKKLVVPLTAKKGGDAISPKTQALGKQPSFSFSQAPGPVPTITMPKGPWKGIYLVYPPIDLRLAPTKVKWDTL</sequence>
<name>L7M9X2_RHIPC</name>